<feature type="domain" description="Helicase-associated" evidence="3">
    <location>
        <begin position="430"/>
        <end position="494"/>
    </location>
</feature>
<feature type="compositionally biased region" description="Acidic residues" evidence="2">
    <location>
        <begin position="351"/>
        <end position="374"/>
    </location>
</feature>
<dbReference type="InterPro" id="IPR005114">
    <property type="entry name" value="Helicase_assoc"/>
</dbReference>
<protein>
    <recommendedName>
        <fullName evidence="3">Helicase-associated domain-containing protein</fullName>
    </recommendedName>
</protein>
<organism evidence="4 5">
    <name type="scientific">Chaetoceros tenuissimus</name>
    <dbReference type="NCBI Taxonomy" id="426638"/>
    <lineage>
        <taxon>Eukaryota</taxon>
        <taxon>Sar</taxon>
        <taxon>Stramenopiles</taxon>
        <taxon>Ochrophyta</taxon>
        <taxon>Bacillariophyta</taxon>
        <taxon>Coscinodiscophyceae</taxon>
        <taxon>Chaetocerotophycidae</taxon>
        <taxon>Chaetocerotales</taxon>
        <taxon>Chaetocerotaceae</taxon>
        <taxon>Chaetoceros</taxon>
    </lineage>
</organism>
<feature type="coiled-coil region" evidence="1">
    <location>
        <begin position="271"/>
        <end position="298"/>
    </location>
</feature>
<evidence type="ECO:0000256" key="1">
    <source>
        <dbReference type="SAM" id="Coils"/>
    </source>
</evidence>
<reference evidence="4 5" key="1">
    <citation type="journal article" date="2021" name="Sci. Rep.">
        <title>The genome of the diatom Chaetoceros tenuissimus carries an ancient integrated fragment of an extant virus.</title>
        <authorList>
            <person name="Hongo Y."/>
            <person name="Kimura K."/>
            <person name="Takaki Y."/>
            <person name="Yoshida Y."/>
            <person name="Baba S."/>
            <person name="Kobayashi G."/>
            <person name="Nagasaki K."/>
            <person name="Hano T."/>
            <person name="Tomaru Y."/>
        </authorList>
    </citation>
    <scope>NUCLEOTIDE SEQUENCE [LARGE SCALE GENOMIC DNA]</scope>
    <source>
        <strain evidence="4 5">NIES-3715</strain>
    </source>
</reference>
<evidence type="ECO:0000313" key="5">
    <source>
        <dbReference type="Proteomes" id="UP001054902"/>
    </source>
</evidence>
<sequence length="642" mass="73514">MDSNTHVELPSTVEGITVTAPVAKEGEATSQNMSELAAAEMVVVDPPDETANPLNDTAAMPPLVPIAVQGQIDANIQFTPVDGAAASAHAVTAPGTSNMFEAMPSLPDQTYKTGGLTSRKQQSRMDNIWYRHLDELKEYKAKNGHCSVPRKSGQLGEWCRTQRRYYKQYRKGQSVPLTRERMKALESLGFIWLPAEERRKKKIQMELIKQGVQIPSDSAGLKSDGDADMEDALAAQTKEEHVITFKTPELEEVHKQYGDTMNSFYRANETLYDAQRALEKAQQALNEATEKQKVASVAMDKVCEGVLEKELAQNDDDWNKFYGELVAYKEKHGDISFAKPASNDDKGKKDEDDEGDEDEEMKEGESEEKTEDPDVAAAEAVVNEISADATEEPKTLEEWVHAIRRAPKKSLGEWKCRALDKLGFIWNEYDAIWTARYNALVEYTKENGNARVPCNHKTLGVWVGTQRKQFKLKQKGKKSHLTEEREELLNKIDFVWDVNVWSERFAELAAFKQQFGHFSVPVEFPNKQLRPWISTQRSQYRFKQEKKPSQLTDRRIELLNSIGFPWKTKEDWQTRFNEALLYYHENGDLNIGRNDEKFPKLYRWLVCQRMEWQKFCDGNKHRLKPEQVKLLKSIGFTEDRSV</sequence>
<name>A0AAD3D6Q5_9STRA</name>
<evidence type="ECO:0000313" key="4">
    <source>
        <dbReference type="EMBL" id="GFH58917.1"/>
    </source>
</evidence>
<gene>
    <name evidence="4" type="ORF">CTEN210_15393</name>
</gene>
<feature type="domain" description="Helicase-associated" evidence="3">
    <location>
        <begin position="127"/>
        <end position="190"/>
    </location>
</feature>
<evidence type="ECO:0000256" key="2">
    <source>
        <dbReference type="SAM" id="MobiDB-lite"/>
    </source>
</evidence>
<keyword evidence="5" id="KW-1185">Reference proteome</keyword>
<feature type="region of interest" description="Disordered" evidence="2">
    <location>
        <begin position="336"/>
        <end position="375"/>
    </location>
</feature>
<dbReference type="PANTHER" id="PTHR33418">
    <property type="entry name" value="HELICASE-ASSOCIATED"/>
    <property type="match status" value="1"/>
</dbReference>
<dbReference type="Proteomes" id="UP001054902">
    <property type="component" value="Unassembled WGS sequence"/>
</dbReference>
<feature type="domain" description="Helicase-associated" evidence="3">
    <location>
        <begin position="569"/>
        <end position="636"/>
    </location>
</feature>
<dbReference type="EMBL" id="BLLK01000062">
    <property type="protein sequence ID" value="GFH58917.1"/>
    <property type="molecule type" value="Genomic_DNA"/>
</dbReference>
<dbReference type="Pfam" id="PF03457">
    <property type="entry name" value="HA"/>
    <property type="match status" value="4"/>
</dbReference>
<dbReference type="PANTHER" id="PTHR33418:SF1">
    <property type="entry name" value="HELICASE-ASSOCIATED DOMAIN-CONTAINING PROTEIN"/>
    <property type="match status" value="1"/>
</dbReference>
<comment type="caution">
    <text evidence="4">The sequence shown here is derived from an EMBL/GenBank/DDBJ whole genome shotgun (WGS) entry which is preliminary data.</text>
</comment>
<feature type="domain" description="Helicase-associated" evidence="3">
    <location>
        <begin position="500"/>
        <end position="564"/>
    </location>
</feature>
<dbReference type="AlphaFoldDB" id="A0AAD3D6Q5"/>
<proteinExistence type="predicted"/>
<dbReference type="Gene3D" id="6.10.140.530">
    <property type="match status" value="5"/>
</dbReference>
<accession>A0AAD3D6Q5</accession>
<keyword evidence="1" id="KW-0175">Coiled coil</keyword>
<evidence type="ECO:0000259" key="3">
    <source>
        <dbReference type="Pfam" id="PF03457"/>
    </source>
</evidence>